<dbReference type="EMBL" id="UGOA01000001">
    <property type="protein sequence ID" value="STX41741.1"/>
    <property type="molecule type" value="Genomic_DNA"/>
</dbReference>
<protein>
    <recommendedName>
        <fullName evidence="3">DUF2513 domain-containing protein</fullName>
    </recommendedName>
</protein>
<proteinExistence type="predicted"/>
<keyword evidence="2" id="KW-1185">Reference proteome</keyword>
<reference evidence="1 2" key="1">
    <citation type="submission" date="2018-06" db="EMBL/GenBank/DDBJ databases">
        <authorList>
            <consortium name="Pathogen Informatics"/>
            <person name="Doyle S."/>
        </authorList>
    </citation>
    <scope>NUCLEOTIDE SEQUENCE [LARGE SCALE GENOMIC DNA]</scope>
    <source>
        <strain evidence="1 2">NCTC13292</strain>
    </source>
</reference>
<evidence type="ECO:0000313" key="1">
    <source>
        <dbReference type="EMBL" id="STX41741.1"/>
    </source>
</evidence>
<gene>
    <name evidence="1" type="ORF">NCTC13292_01151</name>
</gene>
<dbReference type="OrthoDB" id="6960201at2"/>
<dbReference type="AlphaFoldDB" id="A0A378J449"/>
<evidence type="ECO:0000313" key="2">
    <source>
        <dbReference type="Proteomes" id="UP000254677"/>
    </source>
</evidence>
<dbReference type="Proteomes" id="UP000254677">
    <property type="component" value="Unassembled WGS sequence"/>
</dbReference>
<accession>A0A378J449</accession>
<organism evidence="1 2">
    <name type="scientific">Legionella donaldsonii</name>
    <dbReference type="NCBI Taxonomy" id="45060"/>
    <lineage>
        <taxon>Bacteria</taxon>
        <taxon>Pseudomonadati</taxon>
        <taxon>Pseudomonadota</taxon>
        <taxon>Gammaproteobacteria</taxon>
        <taxon>Legionellales</taxon>
        <taxon>Legionellaceae</taxon>
        <taxon>Legionella</taxon>
    </lineage>
</organism>
<evidence type="ECO:0008006" key="3">
    <source>
        <dbReference type="Google" id="ProtNLM"/>
    </source>
</evidence>
<dbReference type="Pfam" id="PF10711">
    <property type="entry name" value="DUF2513"/>
    <property type="match status" value="1"/>
</dbReference>
<sequence>MKRNWDMIRNILFKVEELSPNALLTLDSFPIDEHNEISYHLEIMEEAGLIKGKIHKTPGGSPHGFHLIRLSWLGHDFLECIRSDAIWKQINDQLGSKKVGMSIENIMMISQGISKRLLS</sequence>
<dbReference type="InterPro" id="IPR019650">
    <property type="entry name" value="DUF2513"/>
</dbReference>
<name>A0A378J449_9GAMM</name>
<dbReference type="RefSeq" id="WP_115220905.1">
    <property type="nucleotide sequence ID" value="NZ_CAXYJE010000007.1"/>
</dbReference>